<keyword evidence="4" id="KW-0347">Helicase</keyword>
<dbReference type="Proteomes" id="UP000251960">
    <property type="component" value="Chromosome 9"/>
</dbReference>
<dbReference type="InterPro" id="IPR029039">
    <property type="entry name" value="Flavoprotein-like_sf"/>
</dbReference>
<dbReference type="InterPro" id="IPR038765">
    <property type="entry name" value="Papain-like_cys_pep_sf"/>
</dbReference>
<dbReference type="GO" id="GO:0006281">
    <property type="term" value="P:DNA repair"/>
    <property type="evidence" value="ECO:0007669"/>
    <property type="project" value="UniProtKB-KW"/>
</dbReference>
<dbReference type="CDD" id="cd18809">
    <property type="entry name" value="SF1_C_RecD"/>
    <property type="match status" value="1"/>
</dbReference>
<proteinExistence type="inferred from homology"/>
<dbReference type="FunFam" id="3.40.50.300:FF:002884">
    <property type="entry name" value="ATP-dependent DNA helicase"/>
    <property type="match status" value="1"/>
</dbReference>
<dbReference type="Pfam" id="PF05970">
    <property type="entry name" value="PIF1"/>
    <property type="match status" value="1"/>
</dbReference>
<dbReference type="InterPro" id="IPR025476">
    <property type="entry name" value="Helitron_helicase-like"/>
</dbReference>
<dbReference type="Pfam" id="PF00258">
    <property type="entry name" value="Flavodoxin_1"/>
    <property type="match status" value="1"/>
</dbReference>
<feature type="region of interest" description="Disordered" evidence="5">
    <location>
        <begin position="370"/>
        <end position="390"/>
    </location>
</feature>
<dbReference type="PANTHER" id="PTHR10492">
    <property type="match status" value="1"/>
</dbReference>
<dbReference type="SUPFAM" id="SSF52540">
    <property type="entry name" value="P-loop containing nucleoside triphosphate hydrolases"/>
    <property type="match status" value="2"/>
</dbReference>
<comment type="similarity">
    <text evidence="1">Belongs to the peptidase C48 family.</text>
</comment>
<dbReference type="GO" id="GO:0008234">
    <property type="term" value="F:cysteine-type peptidase activity"/>
    <property type="evidence" value="ECO:0007669"/>
    <property type="project" value="InterPro"/>
</dbReference>
<dbReference type="GO" id="GO:0000723">
    <property type="term" value="P:telomere maintenance"/>
    <property type="evidence" value="ECO:0007669"/>
    <property type="project" value="InterPro"/>
</dbReference>
<keyword evidence="2" id="KW-0645">Protease</keyword>
<feature type="region of interest" description="Disordered" evidence="5">
    <location>
        <begin position="247"/>
        <end position="293"/>
    </location>
</feature>
<dbReference type="Pfam" id="PF14214">
    <property type="entry name" value="Helitron_like_N"/>
    <property type="match status" value="1"/>
</dbReference>
<dbReference type="Pfam" id="PF09425">
    <property type="entry name" value="Jas_motif"/>
    <property type="match status" value="1"/>
</dbReference>
<dbReference type="GO" id="GO:0010181">
    <property type="term" value="F:FMN binding"/>
    <property type="evidence" value="ECO:0007669"/>
    <property type="project" value="InterPro"/>
</dbReference>
<dbReference type="InterPro" id="IPR049163">
    <property type="entry name" value="Pif1-like_2B_dom"/>
</dbReference>
<dbReference type="InterPro" id="IPR018467">
    <property type="entry name" value="CCT_CS"/>
</dbReference>
<dbReference type="EC" id="5.6.2.3" evidence="4"/>
<dbReference type="EMBL" id="NCVQ01000010">
    <property type="protein sequence ID" value="PWZ07722.1"/>
    <property type="molecule type" value="Genomic_DNA"/>
</dbReference>
<dbReference type="GO" id="GO:0016887">
    <property type="term" value="F:ATP hydrolysis activity"/>
    <property type="evidence" value="ECO:0007669"/>
    <property type="project" value="RHEA"/>
</dbReference>
<evidence type="ECO:0000313" key="9">
    <source>
        <dbReference type="Proteomes" id="UP000251960"/>
    </source>
</evidence>
<dbReference type="InterPro" id="IPR012340">
    <property type="entry name" value="NA-bd_OB-fold"/>
</dbReference>
<evidence type="ECO:0000259" key="7">
    <source>
        <dbReference type="PROSITE" id="PS50902"/>
    </source>
</evidence>
<dbReference type="GO" id="GO:0005524">
    <property type="term" value="F:ATP binding"/>
    <property type="evidence" value="ECO:0007669"/>
    <property type="project" value="UniProtKB-KW"/>
</dbReference>
<accession>A0A3L6DGF1</accession>
<dbReference type="SUPFAM" id="SSF54001">
    <property type="entry name" value="Cysteine proteinases"/>
    <property type="match status" value="1"/>
</dbReference>
<dbReference type="SUPFAM" id="SSF52218">
    <property type="entry name" value="Flavoproteins"/>
    <property type="match status" value="1"/>
</dbReference>
<keyword evidence="4" id="KW-0233">DNA recombination</keyword>
<dbReference type="Gene3D" id="3.40.50.360">
    <property type="match status" value="1"/>
</dbReference>
<dbReference type="GO" id="GO:0006310">
    <property type="term" value="P:DNA recombination"/>
    <property type="evidence" value="ECO:0007669"/>
    <property type="project" value="UniProtKB-KW"/>
</dbReference>
<dbReference type="PROSITE" id="PS50600">
    <property type="entry name" value="ULP_PROTEASE"/>
    <property type="match status" value="1"/>
</dbReference>
<dbReference type="PROSITE" id="PS50902">
    <property type="entry name" value="FLAVODOXIN_LIKE"/>
    <property type="match status" value="1"/>
</dbReference>
<dbReference type="Gene3D" id="3.40.395.10">
    <property type="entry name" value="Adenoviral Proteinase, Chain A"/>
    <property type="match status" value="1"/>
</dbReference>
<feature type="compositionally biased region" description="Polar residues" evidence="5">
    <location>
        <begin position="436"/>
        <end position="450"/>
    </location>
</feature>
<feature type="region of interest" description="Disordered" evidence="5">
    <location>
        <begin position="432"/>
        <end position="457"/>
    </location>
</feature>
<feature type="domain" description="Flavodoxin-like" evidence="7">
    <location>
        <begin position="2678"/>
        <end position="2832"/>
    </location>
</feature>
<evidence type="ECO:0000256" key="1">
    <source>
        <dbReference type="ARBA" id="ARBA00005234"/>
    </source>
</evidence>
<keyword evidence="3 4" id="KW-0378">Hydrolase</keyword>
<dbReference type="InterPro" id="IPR005062">
    <property type="entry name" value="SAC3/GANP/THP3_conserved"/>
</dbReference>
<dbReference type="Gene3D" id="1.25.40.990">
    <property type="match status" value="1"/>
</dbReference>
<evidence type="ECO:0000259" key="6">
    <source>
        <dbReference type="PROSITE" id="PS50600"/>
    </source>
</evidence>
<gene>
    <name evidence="8" type="primary">TIFY3_7</name>
    <name evidence="8" type="ORF">Zm00014a_036096</name>
</gene>
<dbReference type="InterPro" id="IPR010285">
    <property type="entry name" value="DNA_helicase_pif1-like_DEAD"/>
</dbReference>
<feature type="domain" description="Ubiquitin-like protease family profile" evidence="6">
    <location>
        <begin position="1924"/>
        <end position="2116"/>
    </location>
</feature>
<sequence length="2955" mass="338368">MHIFLSFRRFLMEPAVLNRERVALDKKNRMPVLFDDYSDDDFYGVQRKYSIVARVEVKFPIEPRYRDRQHYILSDINGAKIEAIANRYEIVKYFNSLLHEKHVYKMHNVWFGLNPGAFNFRHLNGTMELYFTHQTIVEPYAVPVQMPPFPKHIFLNLDDIAELPNRTLVENKSVSNQLTIQQYTSNRSITTPIILNYYFYAHVFSGTVLVIDQMGHNAGRKPFTDISTNIIRGDQNELLGPMVDAKERKRKRDRERYAAMSVEQKNEKNRKRREARQRNKGHNVMPNVSGGDQNEQLRLYNQTPRRKEGKLEYIRKRRALQASTLNQGSIAMEVPTYTSEVLHPTAYVSEPDSSSDNACDWVIPEYTSTPFMPASTQTEDVGSPDMSTEPLRRKHHVLRGERQAILARQNKKFEANVARNVATLTEDTISDVGQMDDSTQPGSTIEINNTVDDDDEGVIFGEDNDENEGYIFADEDTNEDFEIDGTQDLSVVTDVPDPYDKVYSNIPEETHMLKHVPDCGYCTAKKFEYEPPGFCCRGGKVELAPLETPPQLRRLWDSADSDARHFRDNIRFFNGHFSFTSLYCCLDSMTTNMRDSGIYTFRAQGMMYHNIKSFGSECGEEHKHLELYFYDDDPSLEHRFRKCREDQIQKDQEVIKQIVGILRGNPYSEHLRSMGHVENLADYHIALNLDQTLNQKTYNTPLTLEVAAVWIEGSERRGQFSKSVMLHGKDRSSHGIRSYHGCYDALSYPLFFPRGELGWHANIPKVGVSMDEVDAYRATHRASNANDADAEPPTHLCVSVRDYYCYKFQIRPGVFNPILHGKRLFQQFAVDTYIKIESSRLDFIRKNQDRLRADLYQGLVDSMLDGDVRGEKVGKRTVLSPSFIGGPRDMRRRYMDAMALVRKFGKPDIFLTMTCNPNWDEIRRELLPGQTPQDRPDLVVRVFHAKLQELKHRLTKQDILGKVRAYVYVVEFQKRGLPHAHFLLIMQRKYKLTCPEQYDLLISAEIPSNKYPELRKMVIKHMMHGPCGSLNPNCPCTKGRASCKNQYPRHFREATMQGKDSYPNYRRRDDGRKEKVRGCELDNRWVVPYNPYLLRLFNCHINVEACGSIKAVKYLFKYIYKGHDRASVVMRDASKENGDVDEIQQYRDARWVTPPEALWRIYGFELSQNSPSVMQLQLHLPNMHMVTFHERQMVERVVNRPGADRSMITAYFEANKLYEEARGILYRDFPEWYTWKQGKVWQRRKQNTGGQVGRIVSALPSEGERFYLRLLLNHVTGATSYVDLRTVDGDTLPSFREAAQRRGLLEADNTIDECLNEAALYQMPSALRRLFATILVYCEPNDVAELWQRHLDTMSEDYHRITQSKTHLQQMVLIDIRNMLQSMGKDIKTFPLPSIIDRYDDSQGIDREIYEELSIEATTEDVALQETLNEEQKSAYEKILSVVDTSNGGVFFVDGPGGTGKTYLYKALLAVLRSQDKIAVATATSGVAASIMPGGRTAHSRFKIPLTIDDGAICTFTKQSGTSKLLQKASLIIWDEASMAKRQSIEALDNSMRDIMGRPGLPFGGKTIVFGGDFRQVLPVVRKGSRAQIVAASLRSSYLWESMCHLKLVRNMRAKSDPWFAEYLLRVGGGTEEVNSDGDVRLPDEVCVPYTGDDRDLDRLIDDIYPSLNENMSNTSYITSRAILTTRNDWVDMINMRMIDRFQQEQMMYHSFDTAVDDPNNYYPSEFLNTLTPNGLPPHVLKLKIGCPIMLLRNIDPANGLCNGTRLVVRGFQKNSIDAEIVLGQHAGMRVFLPRIPLCPSDDEMFPFHFKRKQFPVRLSFAMTVNKSQGQTIPNVAVYLPEPVFSHGQLYVALSRATTRLNVKVLVIPVTDDKMKKGVEKKSTINGVTYTKNIVYKEGDLALIDWIKEIPCEPRVEVVLIDDAFVERKWMECLFEPDAYLGDEVIDCYINLIKAQEHLKCRSGGRVHIENAFQFNFLKRDGDVDTKTDELYPSKDMAQISSAERRVLLYLDHDMVFIPINIREMHWYLAVINARNMEIQVLDSLGTSSGRNDLIDTIKGLQRQIDMVSQRKELKDHRWPDLRVASWPLREIEMEYAKQTDSSSCGLFLLNYIEYWTGDELSDNFTQDDMSHFRKKLAAILLSSDINKRKGCPLYKYDKEVDVGCSSDVQILDSPTNPKKRKLLCVSEKSEVLMEDDDGPITQADLEKWFVHDWDKRTPIKIPTDECTNEFLLSGLSTKDMPVTKADLIDVLCDYIMTIQDDTTLEMTWVRSFNPFKIEISVKDLQNVLRVNLDMTLKCFDMAVRLLAIKESHMSKDEMIKDKKHYMDTRFWRMVGFGKLPKYHQDPTAEELANTLDCWPSLNYYITGCKYVLMPWKFNGCYALFVIDHGKKHVTFIDFTPTQDWCKHMPYKRFAEAIIMASKKYKIAYNKKRSGWADDIFKWEHTIRSGLPMDLKGVNTSYFVLQAMVMWGSGRRMEFNRWTSLDLAKMSREIRGSPEILFAREVARACRMGNFISFFRLARKATYLEACLMHAHFAKEWLEANKDYRAIVDGANIALYQPNFAEGGFSLTQAQAIMLIAAAAAAAAATKGSAATAFNPPMSTSVAAGQAQVVADPSSISKLQADLPIARRHSLQRFLEKRRDRVVSKAPYSPAKSFDGMESAGMEMTVDGKQGARPSILKDWGAAKSEALAEEAKVRYDKAVFKVVDLEDYAAEDEEYEDKLKESITLFFLATYGDGEPTDNAARFYKWFSEGNERGEWLNNLRLGVFDLGNRQYEHFNKVSCIGANASAAAARELSLTLCSNSIASSNSTLNATELRLEEAKTLAEKLCDGPLSSAANLWILRASMEINSLATASGSSPLNKENLSSLFDLFGTCRHRLLALPRPSLKLMQYCIELEASLASLGDHGALTNARWLYDSVVDMYPQEREVWSSYYSLELKVRPHITAGKEFNI</sequence>
<dbReference type="Gene3D" id="3.40.50.300">
    <property type="entry name" value="P-loop containing nucleotide triphosphate hydrolases"/>
    <property type="match status" value="2"/>
</dbReference>
<feature type="compositionally biased region" description="Basic residues" evidence="5">
    <location>
        <begin position="268"/>
        <end position="281"/>
    </location>
</feature>
<dbReference type="InterPro" id="IPR027417">
    <property type="entry name" value="P-loop_NTPase"/>
</dbReference>
<protein>
    <recommendedName>
        <fullName evidence="4">ATP-dependent DNA helicase</fullName>
        <ecNumber evidence="4">5.6.2.3</ecNumber>
    </recommendedName>
</protein>
<keyword evidence="4" id="KW-0067">ATP-binding</keyword>
<dbReference type="PANTHER" id="PTHR10492:SF92">
    <property type="entry name" value="ATP-DEPENDENT DNA HELICASE"/>
    <property type="match status" value="1"/>
</dbReference>
<comment type="catalytic activity">
    <reaction evidence="4">
        <text>ATP + H2O = ADP + phosphate + H(+)</text>
        <dbReference type="Rhea" id="RHEA:13065"/>
        <dbReference type="ChEBI" id="CHEBI:15377"/>
        <dbReference type="ChEBI" id="CHEBI:15378"/>
        <dbReference type="ChEBI" id="CHEBI:30616"/>
        <dbReference type="ChEBI" id="CHEBI:43474"/>
        <dbReference type="ChEBI" id="CHEBI:456216"/>
        <dbReference type="EC" id="5.6.2.3"/>
    </reaction>
</comment>
<dbReference type="ExpressionAtlas" id="A0A3L6DGF1">
    <property type="expression patterns" value="baseline"/>
</dbReference>
<dbReference type="Pfam" id="PF21530">
    <property type="entry name" value="Pif1_2B_dom"/>
    <property type="match status" value="1"/>
</dbReference>
<dbReference type="GO" id="GO:0043139">
    <property type="term" value="F:5'-3' DNA helicase activity"/>
    <property type="evidence" value="ECO:0007669"/>
    <property type="project" value="UniProtKB-EC"/>
</dbReference>
<dbReference type="Pfam" id="PF03399">
    <property type="entry name" value="SAC3_GANP"/>
    <property type="match status" value="1"/>
</dbReference>
<evidence type="ECO:0000256" key="4">
    <source>
        <dbReference type="RuleBase" id="RU363044"/>
    </source>
</evidence>
<organism evidence="8 9">
    <name type="scientific">Zea mays</name>
    <name type="common">Maize</name>
    <dbReference type="NCBI Taxonomy" id="4577"/>
    <lineage>
        <taxon>Eukaryota</taxon>
        <taxon>Viridiplantae</taxon>
        <taxon>Streptophyta</taxon>
        <taxon>Embryophyta</taxon>
        <taxon>Tracheophyta</taxon>
        <taxon>Spermatophyta</taxon>
        <taxon>Magnoliopsida</taxon>
        <taxon>Liliopsida</taxon>
        <taxon>Poales</taxon>
        <taxon>Poaceae</taxon>
        <taxon>PACMAD clade</taxon>
        <taxon>Panicoideae</taxon>
        <taxon>Andropogonodae</taxon>
        <taxon>Andropogoneae</taxon>
        <taxon>Tripsacinae</taxon>
        <taxon>Zea</taxon>
    </lineage>
</organism>
<comment type="caution">
    <text evidence="8">The sequence shown here is derived from an EMBL/GenBank/DDBJ whole genome shotgun (WGS) entry which is preliminary data.</text>
</comment>
<keyword evidence="4" id="KW-0547">Nucleotide-binding</keyword>
<evidence type="ECO:0000313" key="8">
    <source>
        <dbReference type="EMBL" id="PWZ07722.1"/>
    </source>
</evidence>
<evidence type="ECO:0000256" key="3">
    <source>
        <dbReference type="ARBA" id="ARBA00022801"/>
    </source>
</evidence>
<dbReference type="Gene3D" id="2.40.50.140">
    <property type="entry name" value="Nucleic acid-binding proteins"/>
    <property type="match status" value="1"/>
</dbReference>
<feature type="compositionally biased region" description="Polar residues" evidence="5">
    <location>
        <begin position="370"/>
        <end position="380"/>
    </location>
</feature>
<comment type="similarity">
    <text evidence="4">Belongs to the helicase family.</text>
</comment>
<dbReference type="InterPro" id="IPR003653">
    <property type="entry name" value="Peptidase_C48_C"/>
</dbReference>
<evidence type="ECO:0000256" key="2">
    <source>
        <dbReference type="ARBA" id="ARBA00022670"/>
    </source>
</evidence>
<evidence type="ECO:0000256" key="5">
    <source>
        <dbReference type="SAM" id="MobiDB-lite"/>
    </source>
</evidence>
<dbReference type="Pfam" id="PF02902">
    <property type="entry name" value="Peptidase_C48"/>
    <property type="match status" value="1"/>
</dbReference>
<dbReference type="GO" id="GO:0006508">
    <property type="term" value="P:proteolysis"/>
    <property type="evidence" value="ECO:0007669"/>
    <property type="project" value="UniProtKB-KW"/>
</dbReference>
<keyword evidence="4" id="KW-0234">DNA repair</keyword>
<name>A0A3L6DGF1_MAIZE</name>
<dbReference type="InterPro" id="IPR008254">
    <property type="entry name" value="Flavodoxin/NO_synth"/>
</dbReference>
<comment type="cofactor">
    <cofactor evidence="4">
        <name>Mg(2+)</name>
        <dbReference type="ChEBI" id="CHEBI:18420"/>
    </cofactor>
</comment>
<reference evidence="8 9" key="1">
    <citation type="journal article" date="2018" name="Nat. Genet.">
        <title>Extensive intraspecific gene order and gene structural variations between Mo17 and other maize genomes.</title>
        <authorList>
            <person name="Sun S."/>
            <person name="Zhou Y."/>
            <person name="Chen J."/>
            <person name="Shi J."/>
            <person name="Zhao H."/>
            <person name="Zhao H."/>
            <person name="Song W."/>
            <person name="Zhang M."/>
            <person name="Cui Y."/>
            <person name="Dong X."/>
            <person name="Liu H."/>
            <person name="Ma X."/>
            <person name="Jiao Y."/>
            <person name="Wang B."/>
            <person name="Wei X."/>
            <person name="Stein J.C."/>
            <person name="Glaubitz J.C."/>
            <person name="Lu F."/>
            <person name="Yu G."/>
            <person name="Liang C."/>
            <person name="Fengler K."/>
            <person name="Li B."/>
            <person name="Rafalski A."/>
            <person name="Schnable P.S."/>
            <person name="Ware D.H."/>
            <person name="Buckler E.S."/>
            <person name="Lai J."/>
        </authorList>
    </citation>
    <scope>NUCLEOTIDE SEQUENCE [LARGE SCALE GENOMIC DNA]</scope>
    <source>
        <strain evidence="9">cv. Missouri 17</strain>
        <tissue evidence="8">Seedling</tissue>
    </source>
</reference>
<keyword evidence="4" id="KW-0227">DNA damage</keyword>